<dbReference type="CDD" id="cd06225">
    <property type="entry name" value="HAMP"/>
    <property type="match status" value="1"/>
</dbReference>
<dbReference type="PROSITE" id="PS50109">
    <property type="entry name" value="HIS_KIN"/>
    <property type="match status" value="1"/>
</dbReference>
<evidence type="ECO:0000256" key="2">
    <source>
        <dbReference type="ARBA" id="ARBA00004651"/>
    </source>
</evidence>
<accession>A0A3B1DW16</accession>
<dbReference type="SMART" id="SM00304">
    <property type="entry name" value="HAMP"/>
    <property type="match status" value="1"/>
</dbReference>
<evidence type="ECO:0000259" key="16">
    <source>
        <dbReference type="PROSITE" id="PS50885"/>
    </source>
</evidence>
<evidence type="ECO:0000256" key="8">
    <source>
        <dbReference type="ARBA" id="ARBA00022741"/>
    </source>
</evidence>
<keyword evidence="9" id="KW-0418">Kinase</keyword>
<evidence type="ECO:0000256" key="3">
    <source>
        <dbReference type="ARBA" id="ARBA00012438"/>
    </source>
</evidence>
<evidence type="ECO:0000256" key="11">
    <source>
        <dbReference type="ARBA" id="ARBA00022989"/>
    </source>
</evidence>
<evidence type="ECO:0000256" key="5">
    <source>
        <dbReference type="ARBA" id="ARBA00022553"/>
    </source>
</evidence>
<dbReference type="Pfam" id="PF00512">
    <property type="entry name" value="HisKA"/>
    <property type="match status" value="1"/>
</dbReference>
<dbReference type="CDD" id="cd00075">
    <property type="entry name" value="HATPase"/>
    <property type="match status" value="1"/>
</dbReference>
<dbReference type="SUPFAM" id="SSF158472">
    <property type="entry name" value="HAMP domain-like"/>
    <property type="match status" value="1"/>
</dbReference>
<dbReference type="PROSITE" id="PS50885">
    <property type="entry name" value="HAMP"/>
    <property type="match status" value="1"/>
</dbReference>
<keyword evidence="12" id="KW-0902">Two-component regulatory system</keyword>
<dbReference type="SMART" id="SM00387">
    <property type="entry name" value="HATPase_c"/>
    <property type="match status" value="1"/>
</dbReference>
<dbReference type="PROSITE" id="PS50112">
    <property type="entry name" value="PAS"/>
    <property type="match status" value="1"/>
</dbReference>
<dbReference type="GO" id="GO:0000155">
    <property type="term" value="F:phosphorelay sensor kinase activity"/>
    <property type="evidence" value="ECO:0007669"/>
    <property type="project" value="InterPro"/>
</dbReference>
<keyword evidence="4" id="KW-1003">Cell membrane</keyword>
<feature type="domain" description="HAMP" evidence="16">
    <location>
        <begin position="196"/>
        <end position="248"/>
    </location>
</feature>
<evidence type="ECO:0000256" key="4">
    <source>
        <dbReference type="ARBA" id="ARBA00022475"/>
    </source>
</evidence>
<evidence type="ECO:0000256" key="6">
    <source>
        <dbReference type="ARBA" id="ARBA00022679"/>
    </source>
</evidence>
<organism evidence="17">
    <name type="scientific">hydrothermal vent metagenome</name>
    <dbReference type="NCBI Taxonomy" id="652676"/>
    <lineage>
        <taxon>unclassified sequences</taxon>
        <taxon>metagenomes</taxon>
        <taxon>ecological metagenomes</taxon>
    </lineage>
</organism>
<dbReference type="InterPro" id="IPR035965">
    <property type="entry name" value="PAS-like_dom_sf"/>
</dbReference>
<keyword evidence="5" id="KW-0597">Phosphoprotein</keyword>
<dbReference type="Gene3D" id="3.30.450.20">
    <property type="entry name" value="PAS domain"/>
    <property type="match status" value="2"/>
</dbReference>
<keyword evidence="13" id="KW-0472">Membrane</keyword>
<evidence type="ECO:0000259" key="14">
    <source>
        <dbReference type="PROSITE" id="PS50109"/>
    </source>
</evidence>
<dbReference type="Pfam" id="PF16736">
    <property type="entry name" value="sCache_like"/>
    <property type="match status" value="1"/>
</dbReference>
<dbReference type="InterPro" id="IPR029151">
    <property type="entry name" value="Sensor-like_sf"/>
</dbReference>
<dbReference type="Gene3D" id="3.30.565.10">
    <property type="entry name" value="Histidine kinase-like ATPase, C-terminal domain"/>
    <property type="match status" value="1"/>
</dbReference>
<dbReference type="FunFam" id="1.10.287.130:FF:000008">
    <property type="entry name" value="Two-component sensor histidine kinase"/>
    <property type="match status" value="1"/>
</dbReference>
<dbReference type="SUPFAM" id="SSF47384">
    <property type="entry name" value="Homodimeric domain of signal transducing histidine kinase"/>
    <property type="match status" value="1"/>
</dbReference>
<dbReference type="SUPFAM" id="SSF55874">
    <property type="entry name" value="ATPase domain of HSP90 chaperone/DNA topoisomerase II/histidine kinase"/>
    <property type="match status" value="1"/>
</dbReference>
<dbReference type="InterPro" id="IPR004358">
    <property type="entry name" value="Sig_transdc_His_kin-like_C"/>
</dbReference>
<sequence length="595" mass="66207">MNKKRLFWQLFLTYLLITLTALTAVGWYSLNSLSEFHYDRIAIDLEARARLVERLVLKRLTLKNSSSENIQSLNILSKEVGESTSMRVTLIDKAGNVLADSHEDPARMDNHANRPEIKKALSGKIGTSSRHSLTVKEQLFYLALPVLQKGEVLGVVRTSIPVTFIDNALNSIETRIAWAGFAIALLAGWVSLVVSRRISKPLENMKRAAEEFSHGDLTRKISATDSFEISGLAEALNKMARQLDWRIRCVTEERNEREAILFSMIEGVFAIDAAERFISMNQAAAKLLGADPETSRRKHIQEVVRNSELQTFVKKALYSSDVVEADIVMRGAQERNLQARGTVLKDASGNNIGAVIVLNDVTLLRRLENMRSDFVSNVSHEIKTPITSIKGFVETLLAGAIHDPKDASRFLEIIARQVDRLNAIIDDLLSLSRLEHDSDRFTIAMEPTRLQEVLQSSIQACQVRAAKHAATIELNCDDDLKANINPQLLEQAIINLVDNAIKFSGSDKRVAVSAKLAVDTIIIQVRNFGPGIDKEHLPRLFERFYRVDKSRSRDQGGTGLGLAIVKHIAQVHKGSVRANSELGKGSVFSIHLPAK</sequence>
<keyword evidence="8" id="KW-0547">Nucleotide-binding</keyword>
<dbReference type="GO" id="GO:0016036">
    <property type="term" value="P:cellular response to phosphate starvation"/>
    <property type="evidence" value="ECO:0007669"/>
    <property type="project" value="TreeGrafter"/>
</dbReference>
<dbReference type="Gene3D" id="6.10.340.10">
    <property type="match status" value="1"/>
</dbReference>
<dbReference type="SMART" id="SM00091">
    <property type="entry name" value="PAS"/>
    <property type="match status" value="1"/>
</dbReference>
<dbReference type="EC" id="2.7.13.3" evidence="3"/>
<evidence type="ECO:0000256" key="12">
    <source>
        <dbReference type="ARBA" id="ARBA00023012"/>
    </source>
</evidence>
<dbReference type="InterPro" id="IPR003661">
    <property type="entry name" value="HisK_dim/P_dom"/>
</dbReference>
<evidence type="ECO:0000256" key="1">
    <source>
        <dbReference type="ARBA" id="ARBA00000085"/>
    </source>
</evidence>
<dbReference type="Gene3D" id="1.10.287.130">
    <property type="match status" value="1"/>
</dbReference>
<dbReference type="Pfam" id="PF00672">
    <property type="entry name" value="HAMP"/>
    <property type="match status" value="1"/>
</dbReference>
<evidence type="ECO:0000256" key="10">
    <source>
        <dbReference type="ARBA" id="ARBA00022840"/>
    </source>
</evidence>
<dbReference type="CDD" id="cd00130">
    <property type="entry name" value="PAS"/>
    <property type="match status" value="1"/>
</dbReference>
<dbReference type="GO" id="GO:0005886">
    <property type="term" value="C:plasma membrane"/>
    <property type="evidence" value="ECO:0007669"/>
    <property type="project" value="UniProtKB-SubCell"/>
</dbReference>
<gene>
    <name evidence="17" type="ORF">MNBD_NITROSPINAE05-1233</name>
</gene>
<comment type="catalytic activity">
    <reaction evidence="1">
        <text>ATP + protein L-histidine = ADP + protein N-phospho-L-histidine.</text>
        <dbReference type="EC" id="2.7.13.3"/>
    </reaction>
</comment>
<dbReference type="EMBL" id="UOGG01000230">
    <property type="protein sequence ID" value="VAX32967.1"/>
    <property type="molecule type" value="Genomic_DNA"/>
</dbReference>
<dbReference type="AlphaFoldDB" id="A0A3B1DW16"/>
<name>A0A3B1DW16_9ZZZZ</name>
<dbReference type="InterPro" id="IPR013656">
    <property type="entry name" value="PAS_4"/>
</dbReference>
<dbReference type="InterPro" id="IPR036097">
    <property type="entry name" value="HisK_dim/P_sf"/>
</dbReference>
<dbReference type="InterPro" id="IPR000014">
    <property type="entry name" value="PAS"/>
</dbReference>
<dbReference type="InterPro" id="IPR050351">
    <property type="entry name" value="BphY/WalK/GraS-like"/>
</dbReference>
<keyword evidence="7" id="KW-0812">Transmembrane</keyword>
<dbReference type="PRINTS" id="PR00344">
    <property type="entry name" value="BCTRLSENSOR"/>
</dbReference>
<keyword evidence="11" id="KW-1133">Transmembrane helix</keyword>
<dbReference type="InterPro" id="IPR036890">
    <property type="entry name" value="HATPase_C_sf"/>
</dbReference>
<dbReference type="PANTHER" id="PTHR45453">
    <property type="entry name" value="PHOSPHATE REGULON SENSOR PROTEIN PHOR"/>
    <property type="match status" value="1"/>
</dbReference>
<comment type="subcellular location">
    <subcellularLocation>
        <location evidence="2">Cell membrane</location>
        <topology evidence="2">Multi-pass membrane protein</topology>
    </subcellularLocation>
</comment>
<dbReference type="InterPro" id="IPR003660">
    <property type="entry name" value="HAMP_dom"/>
</dbReference>
<feature type="domain" description="PAS" evidence="15">
    <location>
        <begin position="253"/>
        <end position="293"/>
    </location>
</feature>
<dbReference type="InterPro" id="IPR031967">
    <property type="entry name" value="PhoR_single_Cache-like_dom"/>
</dbReference>
<dbReference type="SMART" id="SM00388">
    <property type="entry name" value="HisKA"/>
    <property type="match status" value="1"/>
</dbReference>
<dbReference type="Pfam" id="PF08448">
    <property type="entry name" value="PAS_4"/>
    <property type="match status" value="1"/>
</dbReference>
<evidence type="ECO:0000256" key="7">
    <source>
        <dbReference type="ARBA" id="ARBA00022692"/>
    </source>
</evidence>
<evidence type="ECO:0000259" key="15">
    <source>
        <dbReference type="PROSITE" id="PS50112"/>
    </source>
</evidence>
<dbReference type="InterPro" id="IPR003594">
    <property type="entry name" value="HATPase_dom"/>
</dbReference>
<proteinExistence type="predicted"/>
<dbReference type="SUPFAM" id="SSF103190">
    <property type="entry name" value="Sensory domain-like"/>
    <property type="match status" value="1"/>
</dbReference>
<keyword evidence="10" id="KW-0067">ATP-binding</keyword>
<evidence type="ECO:0000256" key="9">
    <source>
        <dbReference type="ARBA" id="ARBA00022777"/>
    </source>
</evidence>
<dbReference type="GO" id="GO:0004721">
    <property type="term" value="F:phosphoprotein phosphatase activity"/>
    <property type="evidence" value="ECO:0007669"/>
    <property type="project" value="TreeGrafter"/>
</dbReference>
<dbReference type="SUPFAM" id="SSF55785">
    <property type="entry name" value="PYP-like sensor domain (PAS domain)"/>
    <property type="match status" value="1"/>
</dbReference>
<evidence type="ECO:0000313" key="17">
    <source>
        <dbReference type="EMBL" id="VAX32967.1"/>
    </source>
</evidence>
<dbReference type="PANTHER" id="PTHR45453:SF1">
    <property type="entry name" value="PHOSPHATE REGULON SENSOR PROTEIN PHOR"/>
    <property type="match status" value="1"/>
</dbReference>
<evidence type="ECO:0000256" key="13">
    <source>
        <dbReference type="ARBA" id="ARBA00023136"/>
    </source>
</evidence>
<dbReference type="GO" id="GO:0005524">
    <property type="term" value="F:ATP binding"/>
    <property type="evidence" value="ECO:0007669"/>
    <property type="project" value="UniProtKB-KW"/>
</dbReference>
<dbReference type="CDD" id="cd00082">
    <property type="entry name" value="HisKA"/>
    <property type="match status" value="1"/>
</dbReference>
<protein>
    <recommendedName>
        <fullName evidence="3">histidine kinase</fullName>
        <ecNumber evidence="3">2.7.13.3</ecNumber>
    </recommendedName>
</protein>
<keyword evidence="6 17" id="KW-0808">Transferase</keyword>
<dbReference type="Pfam" id="PF02518">
    <property type="entry name" value="HATPase_c"/>
    <property type="match status" value="1"/>
</dbReference>
<reference evidence="17" key="1">
    <citation type="submission" date="2018-06" db="EMBL/GenBank/DDBJ databases">
        <authorList>
            <person name="Zhirakovskaya E."/>
        </authorList>
    </citation>
    <scope>NUCLEOTIDE SEQUENCE</scope>
</reference>
<dbReference type="FunFam" id="3.30.565.10:FF:000006">
    <property type="entry name" value="Sensor histidine kinase WalK"/>
    <property type="match status" value="1"/>
</dbReference>
<feature type="domain" description="Histidine kinase" evidence="14">
    <location>
        <begin position="377"/>
        <end position="595"/>
    </location>
</feature>
<dbReference type="InterPro" id="IPR005467">
    <property type="entry name" value="His_kinase_dom"/>
</dbReference>